<feature type="transmembrane region" description="Helical" evidence="6">
    <location>
        <begin position="40"/>
        <end position="58"/>
    </location>
</feature>
<dbReference type="GO" id="GO:0016020">
    <property type="term" value="C:membrane"/>
    <property type="evidence" value="ECO:0007669"/>
    <property type="project" value="UniProtKB-SubCell"/>
</dbReference>
<dbReference type="PANTHER" id="PTHR37422">
    <property type="entry name" value="TEICHURONIC ACID BIOSYNTHESIS PROTEIN TUAE"/>
    <property type="match status" value="1"/>
</dbReference>
<dbReference type="InterPro" id="IPR019734">
    <property type="entry name" value="TPR_rpt"/>
</dbReference>
<keyword evidence="2 6" id="KW-0812">Transmembrane</keyword>
<protein>
    <recommendedName>
        <fullName evidence="7">O-antigen ligase-related domain-containing protein</fullName>
    </recommendedName>
</protein>
<dbReference type="InterPro" id="IPR011990">
    <property type="entry name" value="TPR-like_helical_dom_sf"/>
</dbReference>
<feature type="transmembrane region" description="Helical" evidence="6">
    <location>
        <begin position="7"/>
        <end position="34"/>
    </location>
</feature>
<evidence type="ECO:0000256" key="2">
    <source>
        <dbReference type="ARBA" id="ARBA00022692"/>
    </source>
</evidence>
<accession>A0A0G1M7N6</accession>
<feature type="transmembrane region" description="Helical" evidence="6">
    <location>
        <begin position="380"/>
        <end position="400"/>
    </location>
</feature>
<feature type="transmembrane region" description="Helical" evidence="6">
    <location>
        <begin position="128"/>
        <end position="150"/>
    </location>
</feature>
<dbReference type="Pfam" id="PF13181">
    <property type="entry name" value="TPR_8"/>
    <property type="match status" value="1"/>
</dbReference>
<feature type="transmembrane region" description="Helical" evidence="6">
    <location>
        <begin position="406"/>
        <end position="425"/>
    </location>
</feature>
<gene>
    <name evidence="8" type="ORF">UX06_C0022G0003</name>
</gene>
<dbReference type="Pfam" id="PF04932">
    <property type="entry name" value="Wzy_C"/>
    <property type="match status" value="1"/>
</dbReference>
<sequence>MMQLNRFLAVAIKIGTYVILFLPLVVFQGMFFPFITGKNFIFRIIIEIIFASWVVLFLRDKSYLPKRSLIFYFVLASVAVLTLATIFGADVSRSFWSNFERMEGLLGHLHLLMYFLVLVGINRTEKDWWRFFHVSFIASLFVGGYAIFQLAGVNEIHQGGTRIDATLGNATYLAVYMLFHVFLALYYFLKSQKNAWRILYAALFLFDIFFVYQTATRGAVLGLFGGLFLSAIVFSFSAGDKRWRNFSYGAITLMVALAFIFYFAKDSKFITESTTLARVRNISIASDDAQARFHIWSMSFKAFKERPILGWGPENFAVVFSKHYDPRLWSREPWFDRAHNAVFDWLIQGGILGLISYLGIFASSIWLLFKKFSAGKTSNIELSVFGGFLAGYFFQNLFVFDQLTSYILIFAILAYLNFLVAKDNATQALTLKFSQGAQYVWSAAIFIALLSSIYVFNIKPILANASLLSALSSANSGNFEEAQNEFKRAIDLSPLGRREAREQYSYFATLIASRQEIPEAIRKSSLDEAIREAKLQTEDSPLDARSALFLGSVYDAAGRSAEAFEAFKKAQELSPKKQQIIFLVAQHYIQQQNFDKAIELAKTAADLDRTYADAVKNLISFEVYAGKNDLARDEISRALDSGMASAEDLKNWGSIAVSRKNFTLAGELYMEAIKLAPNDIQLLINLAATYYDAGRPDLAIAEIRKAIALEPKFKDQGEAFIKEIMAGKKPK</sequence>
<dbReference type="Proteomes" id="UP000034696">
    <property type="component" value="Unassembled WGS sequence"/>
</dbReference>
<feature type="repeat" description="TPR" evidence="5">
    <location>
        <begin position="544"/>
        <end position="577"/>
    </location>
</feature>
<evidence type="ECO:0000313" key="9">
    <source>
        <dbReference type="Proteomes" id="UP000034696"/>
    </source>
</evidence>
<dbReference type="EMBL" id="LCKT01000022">
    <property type="protein sequence ID" value="KKU04314.1"/>
    <property type="molecule type" value="Genomic_DNA"/>
</dbReference>
<evidence type="ECO:0000256" key="3">
    <source>
        <dbReference type="ARBA" id="ARBA00022989"/>
    </source>
</evidence>
<dbReference type="Gene3D" id="1.25.40.10">
    <property type="entry name" value="Tetratricopeptide repeat domain"/>
    <property type="match status" value="1"/>
</dbReference>
<comment type="caution">
    <text evidence="8">The sequence shown here is derived from an EMBL/GenBank/DDBJ whole genome shotgun (WGS) entry which is preliminary data.</text>
</comment>
<reference evidence="8 9" key="1">
    <citation type="journal article" date="2015" name="Nature">
        <title>rRNA introns, odd ribosomes, and small enigmatic genomes across a large radiation of phyla.</title>
        <authorList>
            <person name="Brown C.T."/>
            <person name="Hug L.A."/>
            <person name="Thomas B.C."/>
            <person name="Sharon I."/>
            <person name="Castelle C.J."/>
            <person name="Singh A."/>
            <person name="Wilkins M.J."/>
            <person name="Williams K.H."/>
            <person name="Banfield J.F."/>
        </authorList>
    </citation>
    <scope>NUCLEOTIDE SEQUENCE [LARGE SCALE GENOMIC DNA]</scope>
</reference>
<dbReference type="InterPro" id="IPR007016">
    <property type="entry name" value="O-antigen_ligase-rel_domated"/>
</dbReference>
<feature type="transmembrane region" description="Helical" evidence="6">
    <location>
        <begin position="104"/>
        <end position="121"/>
    </location>
</feature>
<dbReference type="Pfam" id="PF14559">
    <property type="entry name" value="TPR_19"/>
    <property type="match status" value="1"/>
</dbReference>
<feature type="transmembrane region" description="Helical" evidence="6">
    <location>
        <begin position="170"/>
        <end position="189"/>
    </location>
</feature>
<keyword evidence="4 6" id="KW-0472">Membrane</keyword>
<feature type="repeat" description="TPR" evidence="5">
    <location>
        <begin position="463"/>
        <end position="496"/>
    </location>
</feature>
<dbReference type="SMART" id="SM00028">
    <property type="entry name" value="TPR"/>
    <property type="match status" value="5"/>
</dbReference>
<feature type="transmembrane region" description="Helical" evidence="6">
    <location>
        <begin position="70"/>
        <end position="89"/>
    </location>
</feature>
<dbReference type="AlphaFoldDB" id="A0A0G1M7N6"/>
<feature type="transmembrane region" description="Helical" evidence="6">
    <location>
        <begin position="219"/>
        <end position="239"/>
    </location>
</feature>
<evidence type="ECO:0000256" key="6">
    <source>
        <dbReference type="SAM" id="Phobius"/>
    </source>
</evidence>
<dbReference type="InterPro" id="IPR051533">
    <property type="entry name" value="WaaL-like"/>
</dbReference>
<evidence type="ECO:0000256" key="1">
    <source>
        <dbReference type="ARBA" id="ARBA00004141"/>
    </source>
</evidence>
<dbReference type="PROSITE" id="PS50005">
    <property type="entry name" value="TPR"/>
    <property type="match status" value="4"/>
</dbReference>
<feature type="transmembrane region" description="Helical" evidence="6">
    <location>
        <begin position="437"/>
        <end position="456"/>
    </location>
</feature>
<dbReference type="SUPFAM" id="SSF48452">
    <property type="entry name" value="TPR-like"/>
    <property type="match status" value="1"/>
</dbReference>
<evidence type="ECO:0000256" key="4">
    <source>
        <dbReference type="ARBA" id="ARBA00023136"/>
    </source>
</evidence>
<dbReference type="PANTHER" id="PTHR37422:SF13">
    <property type="entry name" value="LIPOPOLYSACCHARIDE BIOSYNTHESIS PROTEIN PA4999-RELATED"/>
    <property type="match status" value="1"/>
</dbReference>
<feature type="repeat" description="TPR" evidence="5">
    <location>
        <begin position="646"/>
        <end position="679"/>
    </location>
</feature>
<feature type="repeat" description="TPR" evidence="5">
    <location>
        <begin position="680"/>
        <end position="713"/>
    </location>
</feature>
<name>A0A0G1M7N6_9BACT</name>
<evidence type="ECO:0000259" key="7">
    <source>
        <dbReference type="Pfam" id="PF04932"/>
    </source>
</evidence>
<proteinExistence type="predicted"/>
<keyword evidence="5" id="KW-0802">TPR repeat</keyword>
<feature type="transmembrane region" description="Helical" evidence="6">
    <location>
        <begin position="246"/>
        <end position="264"/>
    </location>
</feature>
<organism evidence="8 9">
    <name type="scientific">Candidatus Giovannonibacteria bacterium GW2011_GWA2_45_21</name>
    <dbReference type="NCBI Taxonomy" id="1618649"/>
    <lineage>
        <taxon>Bacteria</taxon>
        <taxon>Candidatus Giovannoniibacteriota</taxon>
    </lineage>
</organism>
<evidence type="ECO:0000313" key="8">
    <source>
        <dbReference type="EMBL" id="KKU04314.1"/>
    </source>
</evidence>
<feature type="transmembrane region" description="Helical" evidence="6">
    <location>
        <begin position="345"/>
        <end position="368"/>
    </location>
</feature>
<evidence type="ECO:0000256" key="5">
    <source>
        <dbReference type="PROSITE-ProRule" id="PRU00339"/>
    </source>
</evidence>
<comment type="subcellular location">
    <subcellularLocation>
        <location evidence="1">Membrane</location>
        <topology evidence="1">Multi-pass membrane protein</topology>
    </subcellularLocation>
</comment>
<feature type="transmembrane region" description="Helical" evidence="6">
    <location>
        <begin position="196"/>
        <end position="213"/>
    </location>
</feature>
<keyword evidence="3 6" id="KW-1133">Transmembrane helix</keyword>
<feature type="domain" description="O-antigen ligase-related" evidence="7">
    <location>
        <begin position="203"/>
        <end position="358"/>
    </location>
</feature>